<evidence type="ECO:0000256" key="1">
    <source>
        <dbReference type="ARBA" id="ARBA00007837"/>
    </source>
</evidence>
<sequence length="675" mass="77141">MLVKVYGVEAVSKKCVFEWFKRFRVRKEDVKDEPRSGRPPTSTTPDNIERVRRMLADDRRMLADDRRMLADDRRLSLRMIAEELKISLDSVSNIIHEHLQKHSGGTVVEDIDETTRKESCLSKETAERLGELSIEIEKFYRSSRDIEWGVLKDKIYILQGGHFTYQDKQHLHGRKRKELPLHSAHYLEVLPGATSPLAIELVSKFYAVIMKRAVAEKGFIDNSDLQYYPPGSQAFCNHMTMAIAEIIASYGADTPMAKGLMISMFGRILDDPEFLQCVKGKVKDGKKPSLKQQLKSYWDLFMYDLGLQNMKNKTENYHFNFLKAKTAKETFRRILNSCSDFDKELAIQIEKDTDCKEFRAMSVEKAEEWLQTTKKLSGLKFREFLKRHGHRCLKEFDVHSITWGMDSKPLVKLLQNLVGAKRMEKKKEDDIDKTISTLHTPLNSWAKFRLKYVVLPNCRKGVGGREAGKSLMIKCIDHWRKGFRHLAKLMVSEGRLPDEELLFFLTFDEIDDLLNTRSPSIISRANQRRRIHPILDSYKFPELMRGLPKPINDEEESAKTYQSVADLTMKGVPVSQGVAKGYARVAISLVEASYLKPGEILITHSTDIGWSPYFPIVSGVVTEIGGLISHGAVVSREYGLPCVVGLTAATKMFRTGDYVLLDGKKGIIQRLPPPK</sequence>
<dbReference type="Gene3D" id="3.50.30.10">
    <property type="entry name" value="Phosphohistidine domain"/>
    <property type="match status" value="1"/>
</dbReference>
<dbReference type="EMBL" id="BGPR01001114">
    <property type="protein sequence ID" value="GBM45817.1"/>
    <property type="molecule type" value="Genomic_DNA"/>
</dbReference>
<feature type="domain" description="PEP-utilising enzyme mobile" evidence="2">
    <location>
        <begin position="596"/>
        <end position="666"/>
    </location>
</feature>
<evidence type="ECO:0000259" key="2">
    <source>
        <dbReference type="Pfam" id="PF00391"/>
    </source>
</evidence>
<proteinExistence type="inferred from homology"/>
<dbReference type="InterPro" id="IPR008279">
    <property type="entry name" value="PEP-util_enz_mobile_dom"/>
</dbReference>
<dbReference type="SUPFAM" id="SSF56059">
    <property type="entry name" value="Glutathione synthetase ATP-binding domain-like"/>
    <property type="match status" value="1"/>
</dbReference>
<dbReference type="Pfam" id="PF01326">
    <property type="entry name" value="PPDK_N"/>
    <property type="match status" value="1"/>
</dbReference>
<keyword evidence="5" id="KW-1185">Reference proteome</keyword>
<comment type="caution">
    <text evidence="4">The sequence shown here is derived from an EMBL/GenBank/DDBJ whole genome shotgun (WGS) entry which is preliminary data.</text>
</comment>
<evidence type="ECO:0000313" key="4">
    <source>
        <dbReference type="EMBL" id="GBM45817.1"/>
    </source>
</evidence>
<comment type="similarity">
    <text evidence="1">Belongs to the PEP-utilizing enzyme family.</text>
</comment>
<dbReference type="Gene3D" id="3.30.470.20">
    <property type="entry name" value="ATP-grasp fold, B domain"/>
    <property type="match status" value="1"/>
</dbReference>
<dbReference type="InterPro" id="IPR036637">
    <property type="entry name" value="Phosphohistidine_dom_sf"/>
</dbReference>
<dbReference type="OrthoDB" id="6123450at2759"/>
<dbReference type="InterPro" id="IPR051549">
    <property type="entry name" value="PEP_Utilizing_Enz"/>
</dbReference>
<dbReference type="Proteomes" id="UP000499080">
    <property type="component" value="Unassembled WGS sequence"/>
</dbReference>
<protein>
    <submittedName>
        <fullName evidence="4">Phosphoenolpyruvate synthase</fullName>
    </submittedName>
</protein>
<dbReference type="GO" id="GO:0005524">
    <property type="term" value="F:ATP binding"/>
    <property type="evidence" value="ECO:0007669"/>
    <property type="project" value="InterPro"/>
</dbReference>
<reference evidence="4 5" key="1">
    <citation type="journal article" date="2019" name="Sci. Rep.">
        <title>Orb-weaving spider Araneus ventricosus genome elucidates the spidroin gene catalogue.</title>
        <authorList>
            <person name="Kono N."/>
            <person name="Nakamura H."/>
            <person name="Ohtoshi R."/>
            <person name="Moran D.A.P."/>
            <person name="Shinohara A."/>
            <person name="Yoshida Y."/>
            <person name="Fujiwara M."/>
            <person name="Mori M."/>
            <person name="Tomita M."/>
            <person name="Arakawa K."/>
        </authorList>
    </citation>
    <scope>NUCLEOTIDE SEQUENCE [LARGE SCALE GENOMIC DNA]</scope>
</reference>
<name>A0A4Y2FXT9_ARAVE</name>
<dbReference type="SUPFAM" id="SSF52009">
    <property type="entry name" value="Phosphohistidine domain"/>
    <property type="match status" value="1"/>
</dbReference>
<feature type="domain" description="Pyruvate phosphate dikinase AMP/ATP-binding" evidence="3">
    <location>
        <begin position="100"/>
        <end position="169"/>
    </location>
</feature>
<dbReference type="PANTHER" id="PTHR43615:SF1">
    <property type="entry name" value="PPDK_N DOMAIN-CONTAINING PROTEIN"/>
    <property type="match status" value="1"/>
</dbReference>
<dbReference type="InterPro" id="IPR002192">
    <property type="entry name" value="PPDK_AMP/ATP-bd"/>
</dbReference>
<evidence type="ECO:0000313" key="5">
    <source>
        <dbReference type="Proteomes" id="UP000499080"/>
    </source>
</evidence>
<gene>
    <name evidence="4" type="primary">pps_14</name>
    <name evidence="4" type="ORF">AVEN_272234_1</name>
</gene>
<accession>A0A4Y2FXT9</accession>
<evidence type="ECO:0000259" key="3">
    <source>
        <dbReference type="Pfam" id="PF01326"/>
    </source>
</evidence>
<organism evidence="4 5">
    <name type="scientific">Araneus ventricosus</name>
    <name type="common">Orbweaver spider</name>
    <name type="synonym">Epeira ventricosa</name>
    <dbReference type="NCBI Taxonomy" id="182803"/>
    <lineage>
        <taxon>Eukaryota</taxon>
        <taxon>Metazoa</taxon>
        <taxon>Ecdysozoa</taxon>
        <taxon>Arthropoda</taxon>
        <taxon>Chelicerata</taxon>
        <taxon>Arachnida</taxon>
        <taxon>Araneae</taxon>
        <taxon>Araneomorphae</taxon>
        <taxon>Entelegynae</taxon>
        <taxon>Araneoidea</taxon>
        <taxon>Araneidae</taxon>
        <taxon>Araneus</taxon>
    </lineage>
</organism>
<dbReference type="Pfam" id="PF00391">
    <property type="entry name" value="PEP-utilizers"/>
    <property type="match status" value="1"/>
</dbReference>
<dbReference type="PANTHER" id="PTHR43615">
    <property type="entry name" value="PHOSPHOENOLPYRUVATE SYNTHASE-RELATED"/>
    <property type="match status" value="1"/>
</dbReference>
<dbReference type="GO" id="GO:0016301">
    <property type="term" value="F:kinase activity"/>
    <property type="evidence" value="ECO:0007669"/>
    <property type="project" value="InterPro"/>
</dbReference>
<keyword evidence="4" id="KW-0670">Pyruvate</keyword>
<dbReference type="AlphaFoldDB" id="A0A4Y2FXT9"/>